<name>A0A0G0ZEU0_9BACT</name>
<feature type="region of interest" description="Disordered" evidence="1">
    <location>
        <begin position="20"/>
        <end position="44"/>
    </location>
</feature>
<evidence type="ECO:0000313" key="3">
    <source>
        <dbReference type="Proteomes" id="UP000034371"/>
    </source>
</evidence>
<dbReference type="Proteomes" id="UP000034371">
    <property type="component" value="Unassembled WGS sequence"/>
</dbReference>
<protein>
    <submittedName>
        <fullName evidence="2">Uncharacterized protein</fullName>
    </submittedName>
</protein>
<evidence type="ECO:0000313" key="2">
    <source>
        <dbReference type="EMBL" id="KKS20576.1"/>
    </source>
</evidence>
<proteinExistence type="predicted"/>
<organism evidence="2 3">
    <name type="scientific">Candidatus Roizmanbacteria bacterium GW2011_GWC2_41_7</name>
    <dbReference type="NCBI Taxonomy" id="1618487"/>
    <lineage>
        <taxon>Bacteria</taxon>
        <taxon>Candidatus Roizmaniibacteriota</taxon>
    </lineage>
</organism>
<reference evidence="2 3" key="1">
    <citation type="journal article" date="2015" name="Nature">
        <title>rRNA introns, odd ribosomes, and small enigmatic genomes across a large radiation of phyla.</title>
        <authorList>
            <person name="Brown C.T."/>
            <person name="Hug L.A."/>
            <person name="Thomas B.C."/>
            <person name="Sharon I."/>
            <person name="Castelle C.J."/>
            <person name="Singh A."/>
            <person name="Wilkins M.J."/>
            <person name="Williams K.H."/>
            <person name="Banfield J.F."/>
        </authorList>
    </citation>
    <scope>NUCLEOTIDE SEQUENCE [LARGE SCALE GENOMIC DNA]</scope>
</reference>
<feature type="compositionally biased region" description="Acidic residues" evidence="1">
    <location>
        <begin position="31"/>
        <end position="44"/>
    </location>
</feature>
<accession>A0A0G0ZEU0</accession>
<gene>
    <name evidence="2" type="ORF">UU78_C0059G0005</name>
</gene>
<dbReference type="EMBL" id="LCBY01000059">
    <property type="protein sequence ID" value="KKS20576.1"/>
    <property type="molecule type" value="Genomic_DNA"/>
</dbReference>
<comment type="caution">
    <text evidence="2">The sequence shown here is derived from an EMBL/GenBank/DDBJ whole genome shotgun (WGS) entry which is preliminary data.</text>
</comment>
<dbReference type="AlphaFoldDB" id="A0A0G0ZEU0"/>
<evidence type="ECO:0000256" key="1">
    <source>
        <dbReference type="SAM" id="MobiDB-lite"/>
    </source>
</evidence>
<sequence length="44" mass="4831">PIEGDLYWIDVAGTIASSFDFTPTETTNDSASEEASYDEEEVVE</sequence>
<feature type="non-terminal residue" evidence="2">
    <location>
        <position position="1"/>
    </location>
</feature>